<dbReference type="PROSITE" id="PS00166">
    <property type="entry name" value="ENOYL_COA_HYDRATASE"/>
    <property type="match status" value="1"/>
</dbReference>
<evidence type="ECO:0000313" key="3">
    <source>
        <dbReference type="EMBL" id="PSR33010.1"/>
    </source>
</evidence>
<dbReference type="EMBL" id="PXYW01000029">
    <property type="protein sequence ID" value="PSR33010.1"/>
    <property type="molecule type" value="Genomic_DNA"/>
</dbReference>
<dbReference type="Gene3D" id="3.90.226.10">
    <property type="entry name" value="2-enoyl-CoA Hydratase, Chain A, domain 1"/>
    <property type="match status" value="1"/>
</dbReference>
<dbReference type="InterPro" id="IPR014748">
    <property type="entry name" value="Enoyl-CoA_hydra_C"/>
</dbReference>
<keyword evidence="3" id="KW-0413">Isomerase</keyword>
<dbReference type="Pfam" id="PF00378">
    <property type="entry name" value="ECH_1"/>
    <property type="match status" value="1"/>
</dbReference>
<comment type="similarity">
    <text evidence="1 2">Belongs to the enoyl-CoA hydratase/isomerase family.</text>
</comment>
<comment type="caution">
    <text evidence="3">The sequence shown here is derived from an EMBL/GenBank/DDBJ whole genome shotgun (WGS) entry which is preliminary data.</text>
</comment>
<dbReference type="Gene3D" id="1.10.12.10">
    <property type="entry name" value="Lyase 2-enoyl-coa Hydratase, Chain A, domain 2"/>
    <property type="match status" value="1"/>
</dbReference>
<dbReference type="AlphaFoldDB" id="A0A2T2XEU0"/>
<dbReference type="CDD" id="cd06558">
    <property type="entry name" value="crotonase-like"/>
    <property type="match status" value="1"/>
</dbReference>
<dbReference type="SUPFAM" id="SSF52096">
    <property type="entry name" value="ClpP/crotonase"/>
    <property type="match status" value="1"/>
</dbReference>
<dbReference type="PANTHER" id="PTHR43459">
    <property type="entry name" value="ENOYL-COA HYDRATASE"/>
    <property type="match status" value="1"/>
</dbReference>
<dbReference type="InterPro" id="IPR001753">
    <property type="entry name" value="Enoyl-CoA_hydra/iso"/>
</dbReference>
<dbReference type="InterPro" id="IPR029045">
    <property type="entry name" value="ClpP/crotonase-like_dom_sf"/>
</dbReference>
<evidence type="ECO:0000313" key="4">
    <source>
        <dbReference type="Proteomes" id="UP000242972"/>
    </source>
</evidence>
<name>A0A2T2XEU0_9FIRM</name>
<dbReference type="GO" id="GO:0016853">
    <property type="term" value="F:isomerase activity"/>
    <property type="evidence" value="ECO:0007669"/>
    <property type="project" value="UniProtKB-KW"/>
</dbReference>
<dbReference type="PANTHER" id="PTHR43459:SF1">
    <property type="entry name" value="EG:BACN32G11.4 PROTEIN"/>
    <property type="match status" value="1"/>
</dbReference>
<evidence type="ECO:0000256" key="1">
    <source>
        <dbReference type="ARBA" id="ARBA00005254"/>
    </source>
</evidence>
<reference evidence="3 4" key="1">
    <citation type="journal article" date="2014" name="BMC Genomics">
        <title>Comparison of environmental and isolate Sulfobacillus genomes reveals diverse carbon, sulfur, nitrogen, and hydrogen metabolisms.</title>
        <authorList>
            <person name="Justice N.B."/>
            <person name="Norman A."/>
            <person name="Brown C.T."/>
            <person name="Singh A."/>
            <person name="Thomas B.C."/>
            <person name="Banfield J.F."/>
        </authorList>
    </citation>
    <scope>NUCLEOTIDE SEQUENCE [LARGE SCALE GENOMIC DNA]</scope>
    <source>
        <strain evidence="3">AMDSBA4</strain>
    </source>
</reference>
<dbReference type="Proteomes" id="UP000242972">
    <property type="component" value="Unassembled WGS sequence"/>
</dbReference>
<sequence length="250" mass="27204">MTIGLHRPGALNALTHTMRGQLLDTLIHAQQAAEIRCLVLTGAGRAFSVGQDVREMQEMYRDHAPDLGRLVRDEYNPIVDALLNMPKPVIGLIHGPAAGGGLSLALACDIRVITDQTSFIPAFVKVGLAPDTGASFLLTRALGWSRALAVSLLGQPITAEDAMNWGLAHFRFNTLEQAEIETRNIANNLAEGPTQAMAEIRQLLLQSQGLSWPDVLQLEATVQDRLGQSHDHQEAVAAFLERRTPKFLGH</sequence>
<proteinExistence type="inferred from homology"/>
<dbReference type="InterPro" id="IPR018376">
    <property type="entry name" value="Enoyl-CoA_hyd/isom_CS"/>
</dbReference>
<accession>A0A2T2XEU0</accession>
<protein>
    <submittedName>
        <fullName evidence="3">Enoyl-CoA hydratase/isomerase family protein</fullName>
    </submittedName>
</protein>
<evidence type="ECO:0000256" key="2">
    <source>
        <dbReference type="RuleBase" id="RU003707"/>
    </source>
</evidence>
<organism evidence="3 4">
    <name type="scientific">Sulfobacillus benefaciens</name>
    <dbReference type="NCBI Taxonomy" id="453960"/>
    <lineage>
        <taxon>Bacteria</taxon>
        <taxon>Bacillati</taxon>
        <taxon>Bacillota</taxon>
        <taxon>Clostridia</taxon>
        <taxon>Eubacteriales</taxon>
        <taxon>Clostridiales Family XVII. Incertae Sedis</taxon>
        <taxon>Sulfobacillus</taxon>
    </lineage>
</organism>
<gene>
    <name evidence="3" type="ORF">C7B46_11885</name>
</gene>